<reference evidence="1 2" key="1">
    <citation type="submission" date="2019-07" db="EMBL/GenBank/DDBJ databases">
        <title>Genome assembly of two rare yeast pathogens: Diutina rugosa and Trichomonascus ciferrii.</title>
        <authorList>
            <person name="Mixao V."/>
            <person name="Saus E."/>
            <person name="Hansen A."/>
            <person name="Lass-Flor C."/>
            <person name="Gabaldon T."/>
        </authorList>
    </citation>
    <scope>NUCLEOTIDE SEQUENCE [LARGE SCALE GENOMIC DNA]</scope>
    <source>
        <strain evidence="1 2">CBS 613</strain>
    </source>
</reference>
<dbReference type="OMA" id="LLCYAFP"/>
<name>A0A642UST8_DIURU</name>
<proteinExistence type="predicted"/>
<dbReference type="GeneID" id="54780508"/>
<keyword evidence="2" id="KW-1185">Reference proteome</keyword>
<organism evidence="1 2">
    <name type="scientific">Diutina rugosa</name>
    <name type="common">Yeast</name>
    <name type="synonym">Candida rugosa</name>
    <dbReference type="NCBI Taxonomy" id="5481"/>
    <lineage>
        <taxon>Eukaryota</taxon>
        <taxon>Fungi</taxon>
        <taxon>Dikarya</taxon>
        <taxon>Ascomycota</taxon>
        <taxon>Saccharomycotina</taxon>
        <taxon>Pichiomycetes</taxon>
        <taxon>Debaryomycetaceae</taxon>
        <taxon>Diutina</taxon>
    </lineage>
</organism>
<accession>A0A642UST8</accession>
<dbReference type="AlphaFoldDB" id="A0A642UST8"/>
<comment type="caution">
    <text evidence="1">The sequence shown here is derived from an EMBL/GenBank/DDBJ whole genome shotgun (WGS) entry which is preliminary data.</text>
</comment>
<evidence type="ECO:0000313" key="1">
    <source>
        <dbReference type="EMBL" id="KAA8904779.1"/>
    </source>
</evidence>
<gene>
    <name evidence="1" type="ORF">DIURU_001855</name>
</gene>
<dbReference type="Proteomes" id="UP000449547">
    <property type="component" value="Unassembled WGS sequence"/>
</dbReference>
<evidence type="ECO:0000313" key="2">
    <source>
        <dbReference type="Proteomes" id="UP000449547"/>
    </source>
</evidence>
<dbReference type="OrthoDB" id="73691at2759"/>
<dbReference type="VEuPathDB" id="FungiDB:DIURU_001855"/>
<protein>
    <recommendedName>
        <fullName evidence="3">Letm1 RBD domain-containing protein</fullName>
    </recommendedName>
</protein>
<dbReference type="RefSeq" id="XP_034013389.1">
    <property type="nucleotide sequence ID" value="XM_034154444.1"/>
</dbReference>
<dbReference type="EMBL" id="SWFT01000053">
    <property type="protein sequence ID" value="KAA8904779.1"/>
    <property type="molecule type" value="Genomic_DNA"/>
</dbReference>
<sequence length="396" mass="44720">MLRQGFFKVPSSPGAWSVAKTENPLVQSIWNTTGVSTVNLAVNAPHTLPTPLKPKAQLNAEIAQANPDAAGLKLKLKQTFGFAKQLLKFYKNGIVNVWNNHKFVSDLQKKTYLLEADATGAEVRKMPTNFSKLTEELSTVIYESKSQSKSKSSSMTSSSPEANLFAISRSDYQTIRRTKKDFYKLPSFAVIFVIFEESTPLLCYFLPEVTPSTCVLPNLLPKLWGFPKYTAELDQLKRQRYQTIDEKVNGAMQTAYSIPLDEARLLCRVSRIIPRLIPSNWYPESTIRQRLQQYYNYLVVDNYYLSGLNGNGTLFDLSAEELAEACLERQLIEDINVFKQISDIADPVARESAELELRQKLQAKLAKFIVDFDQYNIGVLAMDTGKIDARTVVEVN</sequence>
<evidence type="ECO:0008006" key="3">
    <source>
        <dbReference type="Google" id="ProtNLM"/>
    </source>
</evidence>